<gene>
    <name evidence="7" type="ORF">ENX07_00650</name>
</gene>
<dbReference type="PRINTS" id="PR00469">
    <property type="entry name" value="PNDRDTASEII"/>
</dbReference>
<organism evidence="7">
    <name type="scientific">candidate division WOR-3 bacterium</name>
    <dbReference type="NCBI Taxonomy" id="2052148"/>
    <lineage>
        <taxon>Bacteria</taxon>
        <taxon>Bacteria division WOR-3</taxon>
    </lineage>
</organism>
<protein>
    <submittedName>
        <fullName evidence="7">FAD-dependent oxidoreductase</fullName>
    </submittedName>
</protein>
<dbReference type="SUPFAM" id="SSF51905">
    <property type="entry name" value="FAD/NAD(P)-binding domain"/>
    <property type="match status" value="1"/>
</dbReference>
<keyword evidence="1" id="KW-0285">Flavoprotein</keyword>
<sequence>MYDVLIVGGGPAGMTAGLYAGRKNLKTILISQDLGGQALWTLTVENFMGYLSISGPDLMAKFQRQISSSGIRIRVPDEAVELKKESALFVIKTKFGGEYRGKTVIVATGKRPKRLDVPGEKELTGRGVSYCVTCDAPLFANKSVAVIGGGNSAVSAALDLSKLASKVYLVARSALKADPILIEKLGKEEKVTVLLGFLPKEILGKERVVGIVVIDQKKGEEKEISLDGVFVEVGLVPNTDFLKGLLAVNELGEIIVNCNCETSEEGVFACGDVTNVSGKQIIIACGEGAKAALAAYRYLLKR</sequence>
<dbReference type="GO" id="GO:0016668">
    <property type="term" value="F:oxidoreductase activity, acting on a sulfur group of donors, NAD(P) as acceptor"/>
    <property type="evidence" value="ECO:0007669"/>
    <property type="project" value="UniProtKB-ARBA"/>
</dbReference>
<name>A0A7C3YNX8_UNCW3</name>
<comment type="caution">
    <text evidence="7">The sequence shown here is derived from an EMBL/GenBank/DDBJ whole genome shotgun (WGS) entry which is preliminary data.</text>
</comment>
<evidence type="ECO:0000256" key="4">
    <source>
        <dbReference type="ARBA" id="ARBA00023157"/>
    </source>
</evidence>
<dbReference type="Pfam" id="PF07992">
    <property type="entry name" value="Pyr_redox_2"/>
    <property type="match status" value="1"/>
</dbReference>
<dbReference type="InterPro" id="IPR023753">
    <property type="entry name" value="FAD/NAD-binding_dom"/>
</dbReference>
<reference evidence="7" key="1">
    <citation type="journal article" date="2020" name="mSystems">
        <title>Genome- and Community-Level Interaction Insights into Carbon Utilization and Element Cycling Functions of Hydrothermarchaeota in Hydrothermal Sediment.</title>
        <authorList>
            <person name="Zhou Z."/>
            <person name="Liu Y."/>
            <person name="Xu W."/>
            <person name="Pan J."/>
            <person name="Luo Z.H."/>
            <person name="Li M."/>
        </authorList>
    </citation>
    <scope>NUCLEOTIDE SEQUENCE [LARGE SCALE GENOMIC DNA]</scope>
    <source>
        <strain evidence="7">SpSt-906</strain>
    </source>
</reference>
<dbReference type="PANTHER" id="PTHR48105">
    <property type="entry name" value="THIOREDOXIN REDUCTASE 1-RELATED-RELATED"/>
    <property type="match status" value="1"/>
</dbReference>
<dbReference type="InterPro" id="IPR008255">
    <property type="entry name" value="Pyr_nucl-diS_OxRdtase_2_AS"/>
</dbReference>
<dbReference type="PRINTS" id="PR00368">
    <property type="entry name" value="FADPNR"/>
</dbReference>
<feature type="domain" description="FAD/NAD(P)-binding" evidence="6">
    <location>
        <begin position="2"/>
        <end position="288"/>
    </location>
</feature>
<keyword evidence="3" id="KW-0560">Oxidoreductase</keyword>
<evidence type="ECO:0000259" key="6">
    <source>
        <dbReference type="Pfam" id="PF07992"/>
    </source>
</evidence>
<evidence type="ECO:0000256" key="5">
    <source>
        <dbReference type="ARBA" id="ARBA00023284"/>
    </source>
</evidence>
<evidence type="ECO:0000256" key="1">
    <source>
        <dbReference type="ARBA" id="ARBA00022630"/>
    </source>
</evidence>
<accession>A0A7C3YNX8</accession>
<evidence type="ECO:0000256" key="2">
    <source>
        <dbReference type="ARBA" id="ARBA00022827"/>
    </source>
</evidence>
<dbReference type="PROSITE" id="PS00573">
    <property type="entry name" value="PYRIDINE_REDOX_2"/>
    <property type="match status" value="1"/>
</dbReference>
<dbReference type="EMBL" id="DTMQ01000008">
    <property type="protein sequence ID" value="HGE98571.1"/>
    <property type="molecule type" value="Genomic_DNA"/>
</dbReference>
<keyword evidence="5" id="KW-0676">Redox-active center</keyword>
<dbReference type="InterPro" id="IPR050097">
    <property type="entry name" value="Ferredoxin-NADP_redctase_2"/>
</dbReference>
<dbReference type="InterPro" id="IPR036188">
    <property type="entry name" value="FAD/NAD-bd_sf"/>
</dbReference>
<evidence type="ECO:0000313" key="7">
    <source>
        <dbReference type="EMBL" id="HGE98571.1"/>
    </source>
</evidence>
<proteinExistence type="predicted"/>
<keyword evidence="4" id="KW-1015">Disulfide bond</keyword>
<keyword evidence="2" id="KW-0274">FAD</keyword>
<dbReference type="Gene3D" id="3.50.50.60">
    <property type="entry name" value="FAD/NAD(P)-binding domain"/>
    <property type="match status" value="2"/>
</dbReference>
<dbReference type="AlphaFoldDB" id="A0A7C3YNX8"/>
<evidence type="ECO:0000256" key="3">
    <source>
        <dbReference type="ARBA" id="ARBA00023002"/>
    </source>
</evidence>